<dbReference type="InterPro" id="IPR041115">
    <property type="entry name" value="SLATT_5"/>
</dbReference>
<keyword evidence="1" id="KW-0472">Membrane</keyword>
<reference evidence="3 4" key="1">
    <citation type="submission" date="2022-12" db="EMBL/GenBank/DDBJ databases">
        <title>Genome sequence of Pasteurellaceae Bisgaard Taxon 45.</title>
        <authorList>
            <person name="Foggin C."/>
            <person name="Rosen L.E."/>
            <person name="Henton M."/>
            <person name="Buys A."/>
            <person name="Floyd T."/>
            <person name="Turner A.D."/>
            <person name="Tarbin J."/>
            <person name="Lloyd A.S."/>
            <person name="Chaitezvi C."/>
            <person name="Ellis R.J."/>
            <person name="Roberts H.C."/>
            <person name="Dastjerdi A."/>
            <person name="Nunez A."/>
            <person name="Van Vliet A.H."/>
            <person name="Steinbach F."/>
        </authorList>
    </citation>
    <scope>NUCLEOTIDE SEQUENCE [LARGE SCALE GENOMIC DNA]</scope>
    <source>
        <strain evidence="3 4">VF20HR</strain>
    </source>
</reference>
<name>A0ABT9KC91_9PAST</name>
<feature type="domain" description="SMODS and SLOG-associating 2TM effector" evidence="2">
    <location>
        <begin position="9"/>
        <end position="199"/>
    </location>
</feature>
<dbReference type="Pfam" id="PF18160">
    <property type="entry name" value="SLATT_5"/>
    <property type="match status" value="1"/>
</dbReference>
<evidence type="ECO:0000259" key="2">
    <source>
        <dbReference type="Pfam" id="PF18160"/>
    </source>
</evidence>
<evidence type="ECO:0000313" key="4">
    <source>
        <dbReference type="Proteomes" id="UP001224083"/>
    </source>
</evidence>
<dbReference type="EMBL" id="JAQAHH010000003">
    <property type="protein sequence ID" value="MDP9499693.1"/>
    <property type="molecule type" value="Genomic_DNA"/>
</dbReference>
<gene>
    <name evidence="3" type="ORF">O7M46_01840</name>
</gene>
<feature type="transmembrane region" description="Helical" evidence="1">
    <location>
        <begin position="38"/>
        <end position="59"/>
    </location>
</feature>
<feature type="transmembrane region" description="Helical" evidence="1">
    <location>
        <begin position="79"/>
        <end position="98"/>
    </location>
</feature>
<organism evidence="3 4">
    <name type="scientific">Bisgaard Taxon 45</name>
    <dbReference type="NCBI Taxonomy" id="304289"/>
    <lineage>
        <taxon>Bacteria</taxon>
        <taxon>Pseudomonadati</taxon>
        <taxon>Pseudomonadota</taxon>
        <taxon>Gammaproteobacteria</taxon>
        <taxon>Pasteurellales</taxon>
        <taxon>Pasteurellaceae</taxon>
    </lineage>
</organism>
<protein>
    <submittedName>
        <fullName evidence="3">SLATT domain-containing protein</fullName>
    </submittedName>
</protein>
<comment type="caution">
    <text evidence="3">The sequence shown here is derived from an EMBL/GenBank/DDBJ whole genome shotgun (WGS) entry which is preliminary data.</text>
</comment>
<dbReference type="NCBIfam" id="NF033631">
    <property type="entry name" value="SLATT_5"/>
    <property type="match status" value="1"/>
</dbReference>
<keyword evidence="1" id="KW-0812">Transmembrane</keyword>
<evidence type="ECO:0000313" key="3">
    <source>
        <dbReference type="EMBL" id="MDP9499693.1"/>
    </source>
</evidence>
<accession>A0ABT9KC91</accession>
<feature type="transmembrane region" description="Helical" evidence="1">
    <location>
        <begin position="190"/>
        <end position="214"/>
    </location>
</feature>
<keyword evidence="1" id="KW-1133">Transmembrane helix</keyword>
<proteinExistence type="predicted"/>
<dbReference type="Proteomes" id="UP001224083">
    <property type="component" value="Unassembled WGS sequence"/>
</dbReference>
<keyword evidence="4" id="KW-1185">Reference proteome</keyword>
<sequence>MSMDIKYESSFKQLLHSAKATAHCKNNAASRLENFKNITFIITVLVSLGLIFIPLWGFIPNEITESLHSMSSQFINISQIFLAVSVLVLSVLISSASYELKIYKLRECGSDLRGFVKKLRLLEEFYKIENNSYSEFLEECKKLQVEYEEIIKYSEGHSNIDYLFYAYESKSIRDKIFELYYFKKFLSLHYMAIVLAFAIVFLELSIILNLIGVIDIYNAF</sequence>
<evidence type="ECO:0000256" key="1">
    <source>
        <dbReference type="SAM" id="Phobius"/>
    </source>
</evidence>